<accession>A0ABM1A9C1</accession>
<keyword evidence="4" id="KW-0732">Signal</keyword>
<evidence type="ECO:0000256" key="1">
    <source>
        <dbReference type="SAM" id="Coils"/>
    </source>
</evidence>
<feature type="chain" id="PRO_5045625849" evidence="4">
    <location>
        <begin position="23"/>
        <end position="544"/>
    </location>
</feature>
<gene>
    <name evidence="6" type="primary">LOC106013075</name>
</gene>
<dbReference type="GeneID" id="106013075"/>
<feature type="compositionally biased region" description="Polar residues" evidence="2">
    <location>
        <begin position="122"/>
        <end position="138"/>
    </location>
</feature>
<keyword evidence="3" id="KW-0812">Transmembrane</keyword>
<evidence type="ECO:0000313" key="5">
    <source>
        <dbReference type="Proteomes" id="UP000694888"/>
    </source>
</evidence>
<feature type="coiled-coil region" evidence="1">
    <location>
        <begin position="415"/>
        <end position="452"/>
    </location>
</feature>
<feature type="region of interest" description="Disordered" evidence="2">
    <location>
        <begin position="27"/>
        <end position="103"/>
    </location>
</feature>
<keyword evidence="3" id="KW-1133">Transmembrane helix</keyword>
<organism evidence="5 6">
    <name type="scientific">Aplysia californica</name>
    <name type="common">California sea hare</name>
    <dbReference type="NCBI Taxonomy" id="6500"/>
    <lineage>
        <taxon>Eukaryota</taxon>
        <taxon>Metazoa</taxon>
        <taxon>Spiralia</taxon>
        <taxon>Lophotrochozoa</taxon>
        <taxon>Mollusca</taxon>
        <taxon>Gastropoda</taxon>
        <taxon>Heterobranchia</taxon>
        <taxon>Euthyneura</taxon>
        <taxon>Tectipleura</taxon>
        <taxon>Aplysiida</taxon>
        <taxon>Aplysioidea</taxon>
        <taxon>Aplysiidae</taxon>
        <taxon>Aplysia</taxon>
    </lineage>
</organism>
<feature type="transmembrane region" description="Helical" evidence="3">
    <location>
        <begin position="490"/>
        <end position="513"/>
    </location>
</feature>
<sequence length="544" mass="60868">MKLTSVLISFFVLASQVDVVILQDFSDSEDSQTQLPPLPPQTTQMPLEDGPPDITMPLPSETVGPSTTAAEPAAESGVEPQSETGENPAAAPVEGGIDSDDRKDDSLVDYAARKIGEMFGSGSETDSQSSQNDTTPNLTEEQIIEKEMEECSLPDTLDRYNCTTIPKAVYDYFGGNVSVQGLLNGLYSDSVNGDLRNCTSGEWCLPFEEHLKIKQSLPEFFMKGPFCSDAMTCSLEKMLEKRERCEEKPLMYLINSVALLCDMRRSYEIDSPEPQLCQDYDECYARTMEALYVLYEDIQVPNEQHLADLERDDCNDFKVHIAKTYLCASECCQFSQREILTRFELWARLPVSAQDIQTTCNFTVDCEHNRRPSNNDENVNENVDENIDENVDENEEGENLLNAMYPDYDSTQRGNETVEEEEEEEMEAAEVMEAEAEAIDEIIQEIEKEGNETDEGTVGPTGSADNSFGDLGEFSGMDMAGGGGEDDHTIIFGVVTVASMVLLSLLLILLVGYRRFRHSKAHGYRRGYSQLTEEETRMLKNEYN</sequence>
<dbReference type="Proteomes" id="UP000694888">
    <property type="component" value="Unplaced"/>
</dbReference>
<evidence type="ECO:0000256" key="3">
    <source>
        <dbReference type="SAM" id="Phobius"/>
    </source>
</evidence>
<keyword evidence="1" id="KW-0175">Coiled coil</keyword>
<reference evidence="6" key="1">
    <citation type="submission" date="2025-08" db="UniProtKB">
        <authorList>
            <consortium name="RefSeq"/>
        </authorList>
    </citation>
    <scope>IDENTIFICATION</scope>
</reference>
<proteinExistence type="predicted"/>
<feature type="signal peptide" evidence="4">
    <location>
        <begin position="1"/>
        <end position="22"/>
    </location>
</feature>
<protein>
    <submittedName>
        <fullName evidence="6">Uncharacterized protein LOC106013075</fullName>
    </submittedName>
</protein>
<keyword evidence="5" id="KW-1185">Reference proteome</keyword>
<evidence type="ECO:0000256" key="4">
    <source>
        <dbReference type="SAM" id="SignalP"/>
    </source>
</evidence>
<feature type="region of interest" description="Disordered" evidence="2">
    <location>
        <begin position="118"/>
        <end position="138"/>
    </location>
</feature>
<name>A0ABM1A9C1_APLCA</name>
<keyword evidence="3" id="KW-0472">Membrane</keyword>
<dbReference type="RefSeq" id="XP_012943309.1">
    <property type="nucleotide sequence ID" value="XM_013087855.2"/>
</dbReference>
<evidence type="ECO:0000313" key="6">
    <source>
        <dbReference type="RefSeq" id="XP_012943309.1"/>
    </source>
</evidence>
<evidence type="ECO:0000256" key="2">
    <source>
        <dbReference type="SAM" id="MobiDB-lite"/>
    </source>
</evidence>